<sequence>MPHLQTTHGGQSHEAKARDVRRKPYDYKKQLGSGAFGDVYLARGFSGEVALKTELVTGNSRGYLTPGTAIGVSIQLLTAIKGLHKIGYVHREMKLDNAAIGRIKEEEQLVYLLDFGMAHRFLTKGHHQKERSKVAFQWTLQYAPHPRTWNGHTERQFQNCRGKGSSREVEVPETVRNEAFENLLEGCPKEFASPQTHRKSSAFVFLVDHSACFLQDGLQFYDEPDYTLIISILRNHLILSAINEHPFDWEIPPAELRSQRGVPLTKIKRRRRSLQTAELNSLMSIEAK</sequence>
<dbReference type="SMART" id="SM00220">
    <property type="entry name" value="S_TKc"/>
    <property type="match status" value="1"/>
</dbReference>
<feature type="binding site" evidence="1">
    <location>
        <position position="52"/>
    </location>
    <ligand>
        <name>ATP</name>
        <dbReference type="ChEBI" id="CHEBI:30616"/>
    </ligand>
</feature>
<dbReference type="InterPro" id="IPR000719">
    <property type="entry name" value="Prot_kinase_dom"/>
</dbReference>
<accession>A0A183BJA5</accession>
<evidence type="ECO:0000256" key="2">
    <source>
        <dbReference type="SAM" id="MobiDB-lite"/>
    </source>
</evidence>
<keyword evidence="1" id="KW-0067">ATP-binding</keyword>
<evidence type="ECO:0000256" key="1">
    <source>
        <dbReference type="PROSITE-ProRule" id="PRU10141"/>
    </source>
</evidence>
<keyword evidence="1" id="KW-0547">Nucleotide-binding</keyword>
<dbReference type="PANTHER" id="PTHR11909">
    <property type="entry name" value="CASEIN KINASE-RELATED"/>
    <property type="match status" value="1"/>
</dbReference>
<dbReference type="InterPro" id="IPR017441">
    <property type="entry name" value="Protein_kinase_ATP_BS"/>
</dbReference>
<proteinExistence type="predicted"/>
<feature type="compositionally biased region" description="Basic and acidic residues" evidence="2">
    <location>
        <begin position="11"/>
        <end position="23"/>
    </location>
</feature>
<keyword evidence="4" id="KW-1185">Reference proteome</keyword>
<dbReference type="Proteomes" id="UP000050741">
    <property type="component" value="Unassembled WGS sequence"/>
</dbReference>
<feature type="compositionally biased region" description="Polar residues" evidence="2">
    <location>
        <begin position="1"/>
        <end position="10"/>
    </location>
</feature>
<reference evidence="5" key="3">
    <citation type="submission" date="2016-06" db="UniProtKB">
        <authorList>
            <consortium name="WormBaseParasite"/>
        </authorList>
    </citation>
    <scope>IDENTIFICATION</scope>
</reference>
<dbReference type="Gene3D" id="1.10.510.10">
    <property type="entry name" value="Transferase(Phosphotransferase) domain 1"/>
    <property type="match status" value="1"/>
</dbReference>
<dbReference type="SUPFAM" id="SSF56112">
    <property type="entry name" value="Protein kinase-like (PK-like)"/>
    <property type="match status" value="1"/>
</dbReference>
<dbReference type="WBParaSite" id="GPLIN_000068400">
    <property type="protein sequence ID" value="GPLIN_000068400"/>
    <property type="gene ID" value="GPLIN_000068400"/>
</dbReference>
<dbReference type="InterPro" id="IPR011009">
    <property type="entry name" value="Kinase-like_dom_sf"/>
</dbReference>
<evidence type="ECO:0000313" key="4">
    <source>
        <dbReference type="Proteomes" id="UP000050741"/>
    </source>
</evidence>
<dbReference type="PROSITE" id="PS00107">
    <property type="entry name" value="PROTEIN_KINASE_ATP"/>
    <property type="match status" value="1"/>
</dbReference>
<evidence type="ECO:0000313" key="5">
    <source>
        <dbReference type="WBParaSite" id="GPLIN_000068400"/>
    </source>
</evidence>
<reference evidence="4" key="2">
    <citation type="submission" date="2014-05" db="EMBL/GenBank/DDBJ databases">
        <title>The genome and life-stage specific transcriptomes of Globodera pallida elucidate key aspects of plant parasitism by a cyst nematode.</title>
        <authorList>
            <person name="Cotton J.A."/>
            <person name="Lilley C.J."/>
            <person name="Jones L.M."/>
            <person name="Kikuchi T."/>
            <person name="Reid A.J."/>
            <person name="Thorpe P."/>
            <person name="Tsai I.J."/>
            <person name="Beasley H."/>
            <person name="Blok V."/>
            <person name="Cock P.J.A."/>
            <person name="Van den Akker S.E."/>
            <person name="Holroyd N."/>
            <person name="Hunt M."/>
            <person name="Mantelin S."/>
            <person name="Naghra H."/>
            <person name="Pain A."/>
            <person name="Palomares-Rius J.E."/>
            <person name="Zarowiecki M."/>
            <person name="Berriman M."/>
            <person name="Jones J.T."/>
            <person name="Urwin P.E."/>
        </authorList>
    </citation>
    <scope>NUCLEOTIDE SEQUENCE [LARGE SCALE GENOMIC DNA]</scope>
    <source>
        <strain evidence="4">Lindley</strain>
    </source>
</reference>
<feature type="domain" description="Protein kinase" evidence="3">
    <location>
        <begin position="1"/>
        <end position="288"/>
    </location>
</feature>
<dbReference type="GO" id="GO:0005524">
    <property type="term" value="F:ATP binding"/>
    <property type="evidence" value="ECO:0007669"/>
    <property type="project" value="UniProtKB-UniRule"/>
</dbReference>
<reference evidence="4" key="1">
    <citation type="submission" date="2013-12" db="EMBL/GenBank/DDBJ databases">
        <authorList>
            <person name="Aslett M."/>
        </authorList>
    </citation>
    <scope>NUCLEOTIDE SEQUENCE [LARGE SCALE GENOMIC DNA]</scope>
    <source>
        <strain evidence="4">Lindley</strain>
    </source>
</reference>
<dbReference type="PROSITE" id="PS50011">
    <property type="entry name" value="PROTEIN_KINASE_DOM"/>
    <property type="match status" value="1"/>
</dbReference>
<protein>
    <submittedName>
        <fullName evidence="5">Protein kinase domain-containing protein</fullName>
    </submittedName>
</protein>
<feature type="region of interest" description="Disordered" evidence="2">
    <location>
        <begin position="1"/>
        <end position="23"/>
    </location>
</feature>
<dbReference type="InterPro" id="IPR050235">
    <property type="entry name" value="CK1_Ser-Thr_kinase"/>
</dbReference>
<dbReference type="GO" id="GO:0004672">
    <property type="term" value="F:protein kinase activity"/>
    <property type="evidence" value="ECO:0007669"/>
    <property type="project" value="InterPro"/>
</dbReference>
<organism evidence="4 5">
    <name type="scientific">Globodera pallida</name>
    <name type="common">Potato cyst nematode worm</name>
    <name type="synonym">Heterodera pallida</name>
    <dbReference type="NCBI Taxonomy" id="36090"/>
    <lineage>
        <taxon>Eukaryota</taxon>
        <taxon>Metazoa</taxon>
        <taxon>Ecdysozoa</taxon>
        <taxon>Nematoda</taxon>
        <taxon>Chromadorea</taxon>
        <taxon>Rhabditida</taxon>
        <taxon>Tylenchina</taxon>
        <taxon>Tylenchomorpha</taxon>
        <taxon>Tylenchoidea</taxon>
        <taxon>Heteroderidae</taxon>
        <taxon>Heteroderinae</taxon>
        <taxon>Globodera</taxon>
    </lineage>
</organism>
<dbReference type="AlphaFoldDB" id="A0A183BJA5"/>
<name>A0A183BJA5_GLOPA</name>
<evidence type="ECO:0000259" key="3">
    <source>
        <dbReference type="PROSITE" id="PS50011"/>
    </source>
</evidence>